<dbReference type="InterPro" id="IPR007488">
    <property type="entry name" value="DUF535"/>
</dbReference>
<gene>
    <name evidence="1" type="ORF">D5018_13170</name>
</gene>
<dbReference type="Pfam" id="PF04393">
    <property type="entry name" value="DUF535"/>
    <property type="match status" value="1"/>
</dbReference>
<protein>
    <submittedName>
        <fullName evidence="1">DUF535 domain-containing protein</fullName>
    </submittedName>
</protein>
<evidence type="ECO:0000313" key="2">
    <source>
        <dbReference type="Proteomes" id="UP000281474"/>
    </source>
</evidence>
<dbReference type="PANTHER" id="PTHR38785">
    <property type="entry name" value="HOMOLOG OF VIRK"/>
    <property type="match status" value="1"/>
</dbReference>
<dbReference type="EMBL" id="QZEI01000040">
    <property type="protein sequence ID" value="RLV59226.1"/>
    <property type="molecule type" value="Genomic_DNA"/>
</dbReference>
<dbReference type="Proteomes" id="UP000281474">
    <property type="component" value="Unassembled WGS sequence"/>
</dbReference>
<sequence length="302" mass="35152">MAVLFFGSEVSNKVNLLSNADYYQRKPLKRIRLLAWSLIYRTTLNTYLNHLEQLNLLWLIESHPLFIEKPLKPYGLVTWSIQQRLAYLLDHFDFVQAQLGNKLHQVYSPQGLVLFAFKDRNGQSYTIKLYQGEAREGSTGLILTNHLNQSIYSLSFTVFGNDKPRLHIGNVQGANSSVVDRSKVIVELTRTCFGLRPKALIVEVLIMLARHWGIEQITAVSNRGHIYQAIRYTGSKKHSCNFNYDQLWQEYKATELNEYLFQLPSTLTRKRLETLSTSKRSLYRKRYQWLEQLSNQISISTK</sequence>
<comment type="caution">
    <text evidence="1">The sequence shown here is derived from an EMBL/GenBank/DDBJ whole genome shotgun (WGS) entry which is preliminary data.</text>
</comment>
<keyword evidence="2" id="KW-1185">Reference proteome</keyword>
<evidence type="ECO:0000313" key="1">
    <source>
        <dbReference type="EMBL" id="RLV59226.1"/>
    </source>
</evidence>
<name>A0A3L8PV72_9GAMM</name>
<organism evidence="1 2">
    <name type="scientific">Parashewanella curva</name>
    <dbReference type="NCBI Taxonomy" id="2338552"/>
    <lineage>
        <taxon>Bacteria</taxon>
        <taxon>Pseudomonadati</taxon>
        <taxon>Pseudomonadota</taxon>
        <taxon>Gammaproteobacteria</taxon>
        <taxon>Alteromonadales</taxon>
        <taxon>Shewanellaceae</taxon>
        <taxon>Parashewanella</taxon>
    </lineage>
</organism>
<dbReference type="GO" id="GO:0006974">
    <property type="term" value="P:DNA damage response"/>
    <property type="evidence" value="ECO:0007669"/>
    <property type="project" value="TreeGrafter"/>
</dbReference>
<dbReference type="OrthoDB" id="6835762at2"/>
<dbReference type="AlphaFoldDB" id="A0A3L8PV72"/>
<reference evidence="1 2" key="1">
    <citation type="submission" date="2018-09" db="EMBL/GenBank/DDBJ databases">
        <title>Phylogeny of the Shewanellaceae, and recommendation for two new genera, Pseudoshewanella and Parashewanella.</title>
        <authorList>
            <person name="Wang G."/>
        </authorList>
    </citation>
    <scope>NUCLEOTIDE SEQUENCE [LARGE SCALE GENOMIC DNA]</scope>
    <source>
        <strain evidence="1 2">C51</strain>
    </source>
</reference>
<accession>A0A3L8PV72</accession>
<proteinExistence type="predicted"/>
<dbReference type="PANTHER" id="PTHR38785:SF1">
    <property type="entry name" value="HOMOLOG OF VIRK"/>
    <property type="match status" value="1"/>
</dbReference>
<dbReference type="RefSeq" id="WP_121839462.1">
    <property type="nucleotide sequence ID" value="NZ_ML014789.1"/>
</dbReference>